<evidence type="ECO:0000256" key="1">
    <source>
        <dbReference type="SAM" id="MobiDB-lite"/>
    </source>
</evidence>
<dbReference type="RefSeq" id="WP_305998852.1">
    <property type="nucleotide sequence ID" value="NZ_JASNFN010000004.1"/>
</dbReference>
<proteinExistence type="predicted"/>
<sequence length="99" mass="11121">MPLPVHTSKGPTDLLACDICMAPWPCATTRKIERVMLPTVERIATERAAEAWDAGYSAAQLDADEQPYSDRPERKTWQRRQNPHRASALRAATSQQETT</sequence>
<evidence type="ECO:0000313" key="3">
    <source>
        <dbReference type="Proteomes" id="UP001233673"/>
    </source>
</evidence>
<organism evidence="2 3">
    <name type="scientific">Blastococcus carthaginiensis</name>
    <dbReference type="NCBI Taxonomy" id="3050034"/>
    <lineage>
        <taxon>Bacteria</taxon>
        <taxon>Bacillati</taxon>
        <taxon>Actinomycetota</taxon>
        <taxon>Actinomycetes</taxon>
        <taxon>Geodermatophilales</taxon>
        <taxon>Geodermatophilaceae</taxon>
        <taxon>Blastococcus</taxon>
    </lineage>
</organism>
<evidence type="ECO:0008006" key="4">
    <source>
        <dbReference type="Google" id="ProtNLM"/>
    </source>
</evidence>
<feature type="region of interest" description="Disordered" evidence="1">
    <location>
        <begin position="58"/>
        <end position="99"/>
    </location>
</feature>
<protein>
    <recommendedName>
        <fullName evidence="4">4Fe-4S Wbl-type domain-containing protein</fullName>
    </recommendedName>
</protein>
<evidence type="ECO:0000313" key="2">
    <source>
        <dbReference type="EMBL" id="MDP5182150.1"/>
    </source>
</evidence>
<comment type="caution">
    <text evidence="2">The sequence shown here is derived from an EMBL/GenBank/DDBJ whole genome shotgun (WGS) entry which is preliminary data.</text>
</comment>
<dbReference type="Proteomes" id="UP001233673">
    <property type="component" value="Unassembled WGS sequence"/>
</dbReference>
<dbReference type="EMBL" id="JASNFN010000004">
    <property type="protein sequence ID" value="MDP5182150.1"/>
    <property type="molecule type" value="Genomic_DNA"/>
</dbReference>
<name>A0ABT9I9A0_9ACTN</name>
<keyword evidence="3" id="KW-1185">Reference proteome</keyword>
<reference evidence="3" key="1">
    <citation type="submission" date="2023-05" db="EMBL/GenBank/DDBJ databases">
        <title>Draft genome of Pseudofrankia sp. BMG5.37.</title>
        <authorList>
            <person name="Gtari M."/>
            <person name="Ghodhbane F."/>
            <person name="Sbissi I."/>
        </authorList>
    </citation>
    <scope>NUCLEOTIDE SEQUENCE [LARGE SCALE GENOMIC DNA]</scope>
    <source>
        <strain evidence="3">BMG 814</strain>
    </source>
</reference>
<accession>A0ABT9I9A0</accession>
<gene>
    <name evidence="2" type="ORF">QOZ88_05835</name>
</gene>